<evidence type="ECO:0000256" key="7">
    <source>
        <dbReference type="SAM" id="MobiDB-lite"/>
    </source>
</evidence>
<keyword evidence="2" id="KW-0813">Transport</keyword>
<feature type="domain" description="DOP1-like middle TPR" evidence="9">
    <location>
        <begin position="388"/>
        <end position="566"/>
    </location>
</feature>
<reference evidence="11 12" key="1">
    <citation type="submission" date="2016-03" db="EMBL/GenBank/DDBJ databases">
        <title>How can Kluyveromyces marxianus grow so fast - potential evolutionary course in Saccharomyces Complex revealed by comparative genomics.</title>
        <authorList>
            <person name="Mo W."/>
            <person name="Lu W."/>
            <person name="Yang X."/>
            <person name="Qi J."/>
            <person name="Lv H."/>
        </authorList>
    </citation>
    <scope>NUCLEOTIDE SEQUENCE [LARGE SCALE GENOMIC DNA]</scope>
    <source>
        <strain evidence="11 12">FIM1</strain>
    </source>
</reference>
<feature type="domain" description="DOP1-like C-terminal" evidence="10">
    <location>
        <begin position="1245"/>
        <end position="1676"/>
    </location>
</feature>
<dbReference type="SUPFAM" id="SSF48371">
    <property type="entry name" value="ARM repeat"/>
    <property type="match status" value="1"/>
</dbReference>
<reference evidence="11 12" key="2">
    <citation type="submission" date="2019-11" db="EMBL/GenBank/DDBJ databases">
        <authorList>
            <person name="Lu H."/>
        </authorList>
    </citation>
    <scope>NUCLEOTIDE SEQUENCE [LARGE SCALE GENOMIC DNA]</scope>
    <source>
        <strain evidence="11 12">FIM1</strain>
    </source>
</reference>
<evidence type="ECO:0000259" key="9">
    <source>
        <dbReference type="Pfam" id="PF24597"/>
    </source>
</evidence>
<dbReference type="Proteomes" id="UP000422736">
    <property type="component" value="Chromosome 4"/>
</dbReference>
<dbReference type="InterPro" id="IPR016024">
    <property type="entry name" value="ARM-type_fold"/>
</dbReference>
<accession>A0ABX6EU30</accession>
<dbReference type="Pfam" id="PF04118">
    <property type="entry name" value="Dopey_N"/>
    <property type="match status" value="1"/>
</dbReference>
<evidence type="ECO:0000313" key="12">
    <source>
        <dbReference type="Proteomes" id="UP000422736"/>
    </source>
</evidence>
<feature type="domain" description="DOP1 N-terminal" evidence="8">
    <location>
        <begin position="18"/>
        <end position="375"/>
    </location>
</feature>
<dbReference type="Pfam" id="PF24598">
    <property type="entry name" value="DOP1_C"/>
    <property type="match status" value="1"/>
</dbReference>
<dbReference type="PANTHER" id="PTHR14042:SF24">
    <property type="entry name" value="PROTEIN DOPEY-1 HOMOLOG"/>
    <property type="match status" value="1"/>
</dbReference>
<dbReference type="Pfam" id="PF24597">
    <property type="entry name" value="TPR_DOP1_M"/>
    <property type="match status" value="1"/>
</dbReference>
<keyword evidence="3" id="KW-0653">Protein transport</keyword>
<dbReference type="PANTHER" id="PTHR14042">
    <property type="entry name" value="DOPEY-RELATED"/>
    <property type="match status" value="1"/>
</dbReference>
<protein>
    <submittedName>
        <fullName evidence="11">Protein DOP1</fullName>
    </submittedName>
</protein>
<gene>
    <name evidence="11" type="primary">DOP1</name>
    <name evidence="11" type="ORF">FIM1_2540</name>
</gene>
<evidence type="ECO:0000313" key="11">
    <source>
        <dbReference type="EMBL" id="QGN15844.1"/>
    </source>
</evidence>
<dbReference type="InterPro" id="IPR007249">
    <property type="entry name" value="DOP1_N"/>
</dbReference>
<evidence type="ECO:0000259" key="8">
    <source>
        <dbReference type="Pfam" id="PF04118"/>
    </source>
</evidence>
<proteinExistence type="inferred from homology"/>
<comment type="subcellular location">
    <subcellularLocation>
        <location evidence="1">Golgi apparatus membrane</location>
        <topology evidence="1">Peripheral membrane protein</topology>
    </subcellularLocation>
</comment>
<dbReference type="InterPro" id="IPR040314">
    <property type="entry name" value="DOP1"/>
</dbReference>
<evidence type="ECO:0000256" key="4">
    <source>
        <dbReference type="ARBA" id="ARBA00023034"/>
    </source>
</evidence>
<comment type="similarity">
    <text evidence="6">Belongs to the DOP1 family.</text>
</comment>
<dbReference type="InterPro" id="IPR056458">
    <property type="entry name" value="TPR_DOP1_M"/>
</dbReference>
<keyword evidence="12" id="KW-1185">Reference proteome</keyword>
<evidence type="ECO:0000259" key="10">
    <source>
        <dbReference type="Pfam" id="PF24598"/>
    </source>
</evidence>
<sequence>MSLPLRPLSLDVNTKQLDSKQKKYHQAVEKALHLFDSVTEWADYISSLGKLLKALQSWAPKFQNVKYYVPYPYQVARRLSSSLSPNLPSGVHLKALEVYSYIFEKIGPETLGKEVNIWIGGILPLMSYASISVKHPLIDLYEKYIVSLPSATLKIIVKPLLASLFPGIDDESSESQASVMNLIETLYANLDDASLFWQSCFIIIINNKDRRLGAVVWLTKKLPSLNAVPHLAAKGKQDGTETAAGSGSGSGPAPSDGNTDTDTADVDAGLDSKSEQERKQYALSLLLDESKPVVTPEPGLLIRSFVKCLDDDNEILIQRGILDLLLQRLHLHSPLLQLLAKPSDTRLLIMSACKTMLKKDMSLNRRTWNWLLGPALDPESGDHNDSNYFLKNGSQHLLDGLAEMIEDPNTCIDAFKIVSALMDRWQIGSHLTPKIFIPLIDKCRTFSGNQAVLKTASSFFDSVETDIIWGKMFNKVFLNKDYDLLLYVLQNFNCATDEEITVRHLPLILLSALSQDVTSIPNYMEILEVLVGMIPERAYLPIQHSSLSQTSDISYEDTFSRIQKYYETVSDPLNVKTVEDSPESKNPFNAADITFLISYRVHALLIDSIRTGENVNEFSKLFVLFFEVIPDQLELSSQDTEEKHQTNWSDRPLIDAIFEQKGTIEKAPENSLEGIVEIYTKYLLRSLPVLESMKMLKMIIQGLWSLLLDHNKQIDAIAMFRVVTRHVPSARIESCLSFVYIEEKDINNRLVVLNCLWTHLPDQLDVIRRPLSLTLDELSDEKNTNYWYVYEWLTAINEGKSGSNLFQILVQDITQFEFIAKGSIDTMDDLSLFTYHIDVLRNTLKNQDTKIYKTFETLLVPQELSAQWVNESTTSYKNLVIAVLLKFLMIENEAPGNSIKSVLSLLSLLVNGTESNFKDIVTNLLQISTQYISNKVPDSEVVVVSLLHIISQVLSLSEKRQIRLDIFTEDSSHLKYIDFLVTTVSHIEDDLVFSSYATLLSESISYFEDSILKIILPLSTSIVESITRLFAVSEDRGKNLKSITALMRCLEEILEVSHGYLQADENSGYFSHGSAKNDFLQNMVSNVFSSDTSSAEARVMNERMVVLKSFTTVASAMSDIWNWADQNSLPEHRSSVKEDNFIQSVHEISVRYKAISKSLIERLFVLEPSDILESLISKGDYSQLRRLNLSLDNGRYTVTISRLLQGIVIRCNETNSASLFASHKGRKNLVAIDGSQLSSQKILSYLLEYVNSLENSAVEDFYSDFVVFLKEVLGNFANYCSIGFSLLKLVAMVSEKLDYSSLGQERRVRKDVSDSFVKLLNSVLSSDPSEIEDAEEILPSLYYIVERLSYAVNELSQGDRYNSVLNSIVVYAILPYSKKPSEISDDLLNFMKLVAQSAERVKSWKQFLNDIFSDSKTLKTLLEAESEAWNYVFYQWSQYPDNKENLLADIILSVAPKSNVITPSINPFNNWSDSEVRSKYNNILRAAYLVLISPKDHYYLHCQSLLGLVERLIFGDEKTLQSSGYTLFRALLLKFSHTHFVDHWSMLFSGLQSSLLTIYESIQVQQAVDASFALQVSKTLDLLLAINVEEFSATNEWIFIIDTINSIYKKDPYVALADEISQCKELAMVTTAGVSLYSNPTSRAPLLAKTYSIDAFTQLVPFFFNISYNHYEDMYNLKPLDLQLCIDDVLRDIYHQLG</sequence>
<evidence type="ECO:0000256" key="6">
    <source>
        <dbReference type="ARBA" id="ARBA00046326"/>
    </source>
</evidence>
<evidence type="ECO:0000256" key="1">
    <source>
        <dbReference type="ARBA" id="ARBA00004395"/>
    </source>
</evidence>
<evidence type="ECO:0000256" key="3">
    <source>
        <dbReference type="ARBA" id="ARBA00022927"/>
    </source>
</evidence>
<dbReference type="InterPro" id="IPR056457">
    <property type="entry name" value="DOP1_C"/>
</dbReference>
<feature type="region of interest" description="Disordered" evidence="7">
    <location>
        <begin position="236"/>
        <end position="275"/>
    </location>
</feature>
<dbReference type="EMBL" id="CP015057">
    <property type="protein sequence ID" value="QGN15844.1"/>
    <property type="molecule type" value="Genomic_DNA"/>
</dbReference>
<name>A0ABX6EU30_KLUMA</name>
<evidence type="ECO:0000256" key="2">
    <source>
        <dbReference type="ARBA" id="ARBA00022448"/>
    </source>
</evidence>
<evidence type="ECO:0000256" key="5">
    <source>
        <dbReference type="ARBA" id="ARBA00023136"/>
    </source>
</evidence>
<keyword evidence="5" id="KW-0472">Membrane</keyword>
<keyword evidence="4" id="KW-0333">Golgi apparatus</keyword>
<organism evidence="11 12">
    <name type="scientific">Kluyveromyces marxianus</name>
    <name type="common">Yeast</name>
    <name type="synonym">Candida kefyr</name>
    <dbReference type="NCBI Taxonomy" id="4911"/>
    <lineage>
        <taxon>Eukaryota</taxon>
        <taxon>Fungi</taxon>
        <taxon>Dikarya</taxon>
        <taxon>Ascomycota</taxon>
        <taxon>Saccharomycotina</taxon>
        <taxon>Saccharomycetes</taxon>
        <taxon>Saccharomycetales</taxon>
        <taxon>Saccharomycetaceae</taxon>
        <taxon>Kluyveromyces</taxon>
    </lineage>
</organism>